<dbReference type="EMBL" id="JACEOL010000006">
    <property type="protein sequence ID" value="MBA4601207.1"/>
    <property type="molecule type" value="Genomic_DNA"/>
</dbReference>
<dbReference type="Gene3D" id="1.20.5.850">
    <property type="entry name" value="Rbstp2229 protein"/>
    <property type="match status" value="1"/>
</dbReference>
<keyword evidence="2" id="KW-1185">Reference proteome</keyword>
<gene>
    <name evidence="1" type="ORF">H2C83_02465</name>
</gene>
<evidence type="ECO:0000313" key="2">
    <source>
        <dbReference type="Proteomes" id="UP000538292"/>
    </source>
</evidence>
<protein>
    <submittedName>
        <fullName evidence="1">DUF1885 family protein</fullName>
    </submittedName>
</protein>
<dbReference type="Proteomes" id="UP000538292">
    <property type="component" value="Unassembled WGS sequence"/>
</dbReference>
<accession>A0A7W2AQE2</accession>
<evidence type="ECO:0000313" key="1">
    <source>
        <dbReference type="EMBL" id="MBA4601207.1"/>
    </source>
</evidence>
<dbReference type="InterPro" id="IPR036294">
    <property type="entry name" value="Rbstp2229-like_sf"/>
</dbReference>
<reference evidence="1 2" key="1">
    <citation type="submission" date="2020-07" db="EMBL/GenBank/DDBJ databases">
        <title>Thermoactinomyces phylogeny.</title>
        <authorList>
            <person name="Dunlap C."/>
        </authorList>
    </citation>
    <scope>NUCLEOTIDE SEQUENCE [LARGE SCALE GENOMIC DNA]</scope>
    <source>
        <strain evidence="1 2">AMNI-1</strain>
    </source>
</reference>
<comment type="caution">
    <text evidence="1">The sequence shown here is derived from an EMBL/GenBank/DDBJ whole genome shotgun (WGS) entry which is preliminary data.</text>
</comment>
<dbReference type="InterPro" id="IPR015062">
    <property type="entry name" value="DUF1885"/>
</dbReference>
<dbReference type="Gene3D" id="3.30.310.120">
    <property type="entry name" value="Rbstp2229 like protein"/>
    <property type="match status" value="1"/>
</dbReference>
<dbReference type="AlphaFoldDB" id="A0A7W2AQE2"/>
<dbReference type="Pfam" id="PF08968">
    <property type="entry name" value="DUF1885"/>
    <property type="match status" value="1"/>
</dbReference>
<organism evidence="1 2">
    <name type="scientific">Thermoactinomyces mirandus</name>
    <dbReference type="NCBI Taxonomy" id="2756294"/>
    <lineage>
        <taxon>Bacteria</taxon>
        <taxon>Bacillati</taxon>
        <taxon>Bacillota</taxon>
        <taxon>Bacilli</taxon>
        <taxon>Bacillales</taxon>
        <taxon>Thermoactinomycetaceae</taxon>
        <taxon>Thermoactinomyces</taxon>
    </lineage>
</organism>
<sequence>MGKSAFIKLVPGSKQETVTLDDVKALLDSYCDIKSKTGKQLGWDYEEAAFPYDLEKQEQDGVPYLLLKGRKPEQYNYIIMGVSREEESGTPYIQVVLPKNATEGDWAKGNEFSKFIAQHLKGELHLFNGRVMYYNNRK</sequence>
<name>A0A7W2AQE2_9BACL</name>
<proteinExistence type="predicted"/>
<dbReference type="SUPFAM" id="SSF111171">
    <property type="entry name" value="Rbstp2229 protein"/>
    <property type="match status" value="1"/>
</dbReference>